<proteinExistence type="predicted"/>
<organism evidence="2 3">
    <name type="scientific">Labeo rohita</name>
    <name type="common">Indian major carp</name>
    <name type="synonym">Cyprinus rohita</name>
    <dbReference type="NCBI Taxonomy" id="84645"/>
    <lineage>
        <taxon>Eukaryota</taxon>
        <taxon>Metazoa</taxon>
        <taxon>Chordata</taxon>
        <taxon>Craniata</taxon>
        <taxon>Vertebrata</taxon>
        <taxon>Euteleostomi</taxon>
        <taxon>Actinopterygii</taxon>
        <taxon>Neopterygii</taxon>
        <taxon>Teleostei</taxon>
        <taxon>Ostariophysi</taxon>
        <taxon>Cypriniformes</taxon>
        <taxon>Cyprinidae</taxon>
        <taxon>Labeoninae</taxon>
        <taxon>Labeonini</taxon>
        <taxon>Labeo</taxon>
    </lineage>
</organism>
<feature type="region of interest" description="Disordered" evidence="1">
    <location>
        <begin position="1"/>
        <end position="20"/>
    </location>
</feature>
<evidence type="ECO:0000313" key="3">
    <source>
        <dbReference type="Proteomes" id="UP000830375"/>
    </source>
</evidence>
<dbReference type="EMBL" id="JACTAM010002123">
    <property type="protein sequence ID" value="KAI2645899.1"/>
    <property type="molecule type" value="Genomic_DNA"/>
</dbReference>
<accession>A0ABQ8L6E2</accession>
<protein>
    <submittedName>
        <fullName evidence="2">Uncharacterized protein</fullName>
    </submittedName>
</protein>
<name>A0ABQ8L6E2_LABRO</name>
<sequence>MHELFRETESFKPGTEDASERRWEMKGGPLGYDSHREIKVPKQGKKVAFRNFRGRDMVIDYADDSGCVRNRLLLYYVVRGKAVGTDEHTRLLIRWRAANEALFTRRRNAAVKGFEAFVEEQGLQGRVTAAFELKCPKTGVSTEDGEPTAASWKWYSAMDEAIGGRPSITPPALIASSGPDVAVCSSSSVSPEPARATRKRAKHLEDIMKEMEEREAEREREAAEREKRRWKEMEEKEDRRERERHVRQERQEREAREREERWQREVREREERRERETREWDERFLSLLEILAKK</sequence>
<gene>
    <name evidence="2" type="ORF">H4Q32_025240</name>
</gene>
<comment type="caution">
    <text evidence="2">The sequence shown here is derived from an EMBL/GenBank/DDBJ whole genome shotgun (WGS) entry which is preliminary data.</text>
</comment>
<dbReference type="Proteomes" id="UP000830375">
    <property type="component" value="Unassembled WGS sequence"/>
</dbReference>
<evidence type="ECO:0000256" key="1">
    <source>
        <dbReference type="SAM" id="MobiDB-lite"/>
    </source>
</evidence>
<feature type="region of interest" description="Disordered" evidence="1">
    <location>
        <begin position="169"/>
        <end position="279"/>
    </location>
</feature>
<reference evidence="2 3" key="1">
    <citation type="submission" date="2022-01" db="EMBL/GenBank/DDBJ databases">
        <title>A high-quality chromosome-level genome assembly of rohu carp, Labeo rohita.</title>
        <authorList>
            <person name="Arick M.A. II"/>
            <person name="Hsu C.-Y."/>
            <person name="Magbanua Z."/>
            <person name="Pechanova O."/>
            <person name="Grover C."/>
            <person name="Miller E."/>
            <person name="Thrash A."/>
            <person name="Ezzel L."/>
            <person name="Alam S."/>
            <person name="Benzie J."/>
            <person name="Hamilton M."/>
            <person name="Karsi A."/>
            <person name="Lawrence M.L."/>
            <person name="Peterson D.G."/>
        </authorList>
    </citation>
    <scope>NUCLEOTIDE SEQUENCE [LARGE SCALE GENOMIC DNA]</scope>
    <source>
        <strain evidence="3">BAU-BD-2019</strain>
        <tissue evidence="2">Blood</tissue>
    </source>
</reference>
<feature type="compositionally biased region" description="Basic and acidic residues" evidence="1">
    <location>
        <begin position="203"/>
        <end position="279"/>
    </location>
</feature>
<evidence type="ECO:0000313" key="2">
    <source>
        <dbReference type="EMBL" id="KAI2645899.1"/>
    </source>
</evidence>
<keyword evidence="3" id="KW-1185">Reference proteome</keyword>